<dbReference type="AlphaFoldDB" id="A0A0N5CUW4"/>
<evidence type="ECO:0000313" key="1">
    <source>
        <dbReference type="EMBL" id="VDN01116.1"/>
    </source>
</evidence>
<evidence type="ECO:0000313" key="2">
    <source>
        <dbReference type="Proteomes" id="UP000276776"/>
    </source>
</evidence>
<dbReference type="WBParaSite" id="TCLT_0000407301-mRNA-1">
    <property type="protein sequence ID" value="TCLT_0000407301-mRNA-1"/>
    <property type="gene ID" value="TCLT_0000407301"/>
</dbReference>
<organism evidence="3">
    <name type="scientific">Thelazia callipaeda</name>
    <name type="common">Oriental eyeworm</name>
    <name type="synonym">Parasitic nematode</name>
    <dbReference type="NCBI Taxonomy" id="103827"/>
    <lineage>
        <taxon>Eukaryota</taxon>
        <taxon>Metazoa</taxon>
        <taxon>Ecdysozoa</taxon>
        <taxon>Nematoda</taxon>
        <taxon>Chromadorea</taxon>
        <taxon>Rhabditida</taxon>
        <taxon>Spirurina</taxon>
        <taxon>Spiruromorpha</taxon>
        <taxon>Thelazioidea</taxon>
        <taxon>Thelaziidae</taxon>
        <taxon>Thelazia</taxon>
    </lineage>
</organism>
<evidence type="ECO:0000313" key="3">
    <source>
        <dbReference type="WBParaSite" id="TCLT_0000407301-mRNA-1"/>
    </source>
</evidence>
<accession>A0A0N5CUW4</accession>
<reference evidence="1 2" key="2">
    <citation type="submission" date="2018-11" db="EMBL/GenBank/DDBJ databases">
        <authorList>
            <consortium name="Pathogen Informatics"/>
        </authorList>
    </citation>
    <scope>NUCLEOTIDE SEQUENCE [LARGE SCALE GENOMIC DNA]</scope>
</reference>
<dbReference type="Proteomes" id="UP000276776">
    <property type="component" value="Unassembled WGS sequence"/>
</dbReference>
<gene>
    <name evidence="1" type="ORF">TCLT_LOCUS4062</name>
</gene>
<dbReference type="OMA" id="KCVLAGW"/>
<keyword evidence="2" id="KW-1185">Reference proteome</keyword>
<sequence>MTSSLPTFTKRTIQLHLSRTKSVMDNPCEATYLKGLELMKKIPNIMWEREKRYVTRSIWNIWVLMFCQRFMSKFEEHVERAVQQYRAQNEYWPAFVKPKYSEGPHLIEIVNFHKKESQINTYMDHLKYLSPRSGVFIRRSGYTINLFSDHAFEWREDVGGQFFKDLQREYSQYLNAIAQMSMIILPKSPPRRIIRKINLLQSLFRKRFKNVLAGWPSALEEILLCPYCNFLRIVNR</sequence>
<proteinExistence type="predicted"/>
<reference evidence="3" key="1">
    <citation type="submission" date="2017-02" db="UniProtKB">
        <authorList>
            <consortium name="WormBaseParasite"/>
        </authorList>
    </citation>
    <scope>IDENTIFICATION</scope>
</reference>
<protein>
    <submittedName>
        <fullName evidence="1 3">Uncharacterized protein</fullName>
    </submittedName>
</protein>
<dbReference type="EMBL" id="UYYF01004274">
    <property type="protein sequence ID" value="VDN01116.1"/>
    <property type="molecule type" value="Genomic_DNA"/>
</dbReference>
<name>A0A0N5CUW4_THECL</name>
<dbReference type="OrthoDB" id="5821834at2759"/>